<comment type="catalytic activity">
    <reaction evidence="3">
        <text>[thioredoxin]-disulfide + sulfite + AMP + 2 H(+) = adenosine 5'-phosphosulfate + [thioredoxin]-dithiol</text>
        <dbReference type="Rhea" id="RHEA:21976"/>
        <dbReference type="Rhea" id="RHEA-COMP:10698"/>
        <dbReference type="Rhea" id="RHEA-COMP:10700"/>
        <dbReference type="ChEBI" id="CHEBI:15378"/>
        <dbReference type="ChEBI" id="CHEBI:17359"/>
        <dbReference type="ChEBI" id="CHEBI:29950"/>
        <dbReference type="ChEBI" id="CHEBI:50058"/>
        <dbReference type="ChEBI" id="CHEBI:58243"/>
        <dbReference type="ChEBI" id="CHEBI:456215"/>
        <dbReference type="EC" id="1.8.4.10"/>
    </reaction>
</comment>
<evidence type="ECO:0000256" key="1">
    <source>
        <dbReference type="ARBA" id="ARBA00009732"/>
    </source>
</evidence>
<feature type="active site" description="Nucleophile; cysteine thiosulfonate intermediate" evidence="3">
    <location>
        <position position="247"/>
    </location>
</feature>
<dbReference type="GO" id="GO:0019379">
    <property type="term" value="P:sulfate assimilation, phosphoadenylyl sulfate reduction by phosphoadenylyl-sulfate reductase (thioredoxin)"/>
    <property type="evidence" value="ECO:0007669"/>
    <property type="project" value="UniProtKB-UniRule"/>
</dbReference>
<name>A0A060NGV3_9BURK</name>
<dbReference type="OrthoDB" id="9772604at2"/>
<dbReference type="NCBIfam" id="NF009214">
    <property type="entry name" value="PRK12563.1"/>
    <property type="match status" value="1"/>
</dbReference>
<keyword evidence="2 3" id="KW-0560">Oxidoreductase</keyword>
<keyword evidence="3" id="KW-0479">Metal-binding</keyword>
<keyword evidence="3" id="KW-0411">Iron-sulfur</keyword>
<evidence type="ECO:0000256" key="2">
    <source>
        <dbReference type="ARBA" id="ARBA00023002"/>
    </source>
</evidence>
<dbReference type="GO" id="GO:0005737">
    <property type="term" value="C:cytoplasm"/>
    <property type="evidence" value="ECO:0007669"/>
    <property type="project" value="UniProtKB-SubCell"/>
</dbReference>
<protein>
    <recommendedName>
        <fullName evidence="3">Adenosine 5'-phosphosulfate reductase</fullName>
        <shortName evidence="3">APS reductase</shortName>
        <ecNumber evidence="3">1.8.4.10</ecNumber>
    </recommendedName>
    <alternativeName>
        <fullName evidence="3">5'-adenylylsulfate reductase</fullName>
    </alternativeName>
    <alternativeName>
        <fullName evidence="3">Thioredoxin-dependent 5'-adenylylsulfate reductase</fullName>
    </alternativeName>
</protein>
<dbReference type="SUPFAM" id="SSF52402">
    <property type="entry name" value="Adenine nucleotide alpha hydrolases-like"/>
    <property type="match status" value="2"/>
</dbReference>
<dbReference type="EMBL" id="AP014568">
    <property type="protein sequence ID" value="BAO81036.1"/>
    <property type="molecule type" value="Genomic_DNA"/>
</dbReference>
<keyword evidence="7" id="KW-1185">Reference proteome</keyword>
<dbReference type="HAMAP" id="MF_00063">
    <property type="entry name" value="CysH"/>
    <property type="match status" value="1"/>
</dbReference>
<feature type="binding site" evidence="3">
    <location>
        <position position="128"/>
    </location>
    <ligand>
        <name>[4Fe-4S] cluster</name>
        <dbReference type="ChEBI" id="CHEBI:49883"/>
    </ligand>
</feature>
<dbReference type="Pfam" id="PF01507">
    <property type="entry name" value="PAPS_reduct"/>
    <property type="match status" value="2"/>
</dbReference>
<evidence type="ECO:0000259" key="5">
    <source>
        <dbReference type="Pfam" id="PF01507"/>
    </source>
</evidence>
<comment type="cofactor">
    <cofactor evidence="3">
        <name>[4Fe-4S] cluster</name>
        <dbReference type="ChEBI" id="CHEBI:49883"/>
    </cofactor>
    <text evidence="3">Binds 1 [4Fe-4S] cluster per subunit.</text>
</comment>
<dbReference type="GO" id="GO:0070814">
    <property type="term" value="P:hydrogen sulfide biosynthetic process"/>
    <property type="evidence" value="ECO:0007669"/>
    <property type="project" value="UniProtKB-UniRule"/>
</dbReference>
<feature type="compositionally biased region" description="Basic and acidic residues" evidence="4">
    <location>
        <begin position="539"/>
        <end position="561"/>
    </location>
</feature>
<keyword evidence="6" id="KW-0808">Transferase</keyword>
<feature type="binding site" evidence="3">
    <location>
        <position position="222"/>
    </location>
    <ligand>
        <name>[4Fe-4S] cluster</name>
        <dbReference type="ChEBI" id="CHEBI:49883"/>
    </ligand>
</feature>
<dbReference type="Proteomes" id="UP000067461">
    <property type="component" value="Chromosome"/>
</dbReference>
<comment type="function">
    <text evidence="3">Catalyzes the formation of sulfite from adenosine 5'-phosphosulfate (APS) using thioredoxin as an electron donor.</text>
</comment>
<feature type="domain" description="Phosphoadenosine phosphosulphate reductase" evidence="5">
    <location>
        <begin position="38"/>
        <end position="225"/>
    </location>
</feature>
<reference evidence="6 7" key="1">
    <citation type="journal article" date="2014" name="Nat. Commun.">
        <title>Physiological and genomic features of highly alkaliphilic hydrogen-utilizing Betaproteobacteria from a continental serpentinizing site.</title>
        <authorList>
            <person name="Suzuki S."/>
            <person name="Kuenen J.G."/>
            <person name="Schipper K."/>
            <person name="van der Velde S."/>
            <person name="Ishii S."/>
            <person name="Wu A."/>
            <person name="Sorokin D.Y."/>
            <person name="Tenney A."/>
            <person name="Meng X.Y."/>
            <person name="Morrill P.L."/>
            <person name="Kamagata Y."/>
            <person name="Muyzer G."/>
            <person name="Nealson K.H."/>
        </authorList>
    </citation>
    <scope>NUCLEOTIDE SEQUENCE [LARGE SCALE GENOMIC DNA]</scope>
    <source>
        <strain evidence="6 7">A1</strain>
    </source>
</reference>
<dbReference type="Gene3D" id="3.40.50.620">
    <property type="entry name" value="HUPs"/>
    <property type="match status" value="2"/>
</dbReference>
<comment type="similarity">
    <text evidence="1 3">Belongs to the PAPS reductase family. CysH subfamily.</text>
</comment>
<dbReference type="GO" id="GO:0043866">
    <property type="term" value="F:adenylyl-sulfate reductase (thioredoxin) activity"/>
    <property type="evidence" value="ECO:0007669"/>
    <property type="project" value="UniProtKB-EC"/>
</dbReference>
<proteinExistence type="inferred from homology"/>
<dbReference type="KEGG" id="cbaa:SRAA_1182"/>
<keyword evidence="3" id="KW-0963">Cytoplasm</keyword>
<sequence>MSNAQLALQQAQPSADFEAKLARSRALLQQAAREFQPLVQASSLGAEDVVIRHLIETLDLPIPMLVLDTGTLHPETLELLARTEARAAQPSAQPVQIYRPQAGAAEAFVEREGPDAMRRSVALRQACCAIRKVEPLRRALHGQRGWITGLRREQSATRAEVPLIDRSDLDPARADRPSAGLLQFNPLADWSWGDVWHHIAHHSLDYNPLHDRFYPSIGCAPCTRAVSVGEDFRAGRWWWEQDNAKECGLHASKEGEPHAATPRLDNSQLDALEEETIFILREVAAAFERPALLFSGGKDSLVLLRCAEKAFGQGRLPYPLLMIDTGHNFPEVLAFRDQRAHELGAELIVRRVEDSMARGSVRLAHPGQSRNAHQSVTLLEAIDEFRFDALIGGARRDEEKARAKERLFSHRDAFGQWQPKAQRPELWNLYNTRLQPGEHFRVFPISNWTEIDVWQYIERERIALPSLYYAHLRQVVQRRGLLVPVTELTPPLPGEQVLECSVRFRTVGDITCTCPVASTAATAGQIVAETLNAQLSERGATRMDDQTSEASMEKRKLEGYF</sequence>
<dbReference type="STRING" id="1458425.SRAA_1182"/>
<dbReference type="GO" id="GO:0046872">
    <property type="term" value="F:metal ion binding"/>
    <property type="evidence" value="ECO:0007669"/>
    <property type="project" value="UniProtKB-KW"/>
</dbReference>
<dbReference type="AlphaFoldDB" id="A0A060NGV3"/>
<accession>A0A060NGV3</accession>
<dbReference type="HOGENOM" id="CLU_485487_0_0_4"/>
<feature type="domain" description="Phosphoadenosine phosphosulphate reductase" evidence="5">
    <location>
        <begin position="290"/>
        <end position="514"/>
    </location>
</feature>
<dbReference type="InterPro" id="IPR014729">
    <property type="entry name" value="Rossmann-like_a/b/a_fold"/>
</dbReference>
<dbReference type="NCBIfam" id="NF003587">
    <property type="entry name" value="PRK05253.1"/>
    <property type="match status" value="1"/>
</dbReference>
<dbReference type="GO" id="GO:0051539">
    <property type="term" value="F:4 iron, 4 sulfur cluster binding"/>
    <property type="evidence" value="ECO:0007669"/>
    <property type="project" value="UniProtKB-UniRule"/>
</dbReference>
<keyword evidence="3" id="KW-0408">Iron</keyword>
<comment type="pathway">
    <text evidence="3">Sulfur metabolism; hydrogen sulfide biosynthesis; sulfite from sulfate.</text>
</comment>
<gene>
    <name evidence="6" type="primary">cysD-1</name>
    <name evidence="3" type="synonym">cysH</name>
    <name evidence="6" type="ORF">SRAA_1182</name>
</gene>
<feature type="binding site" evidence="3">
    <location>
        <position position="127"/>
    </location>
    <ligand>
        <name>[4Fe-4S] cluster</name>
        <dbReference type="ChEBI" id="CHEBI:49883"/>
    </ligand>
</feature>
<comment type="subcellular location">
    <subcellularLocation>
        <location evidence="3">Cytoplasm</location>
    </subcellularLocation>
</comment>
<dbReference type="InterPro" id="IPR050128">
    <property type="entry name" value="Sulfate_adenylyltrnsfr_sub2"/>
</dbReference>
<dbReference type="InterPro" id="IPR004511">
    <property type="entry name" value="PAPS/APS_Rdtase"/>
</dbReference>
<evidence type="ECO:0000313" key="6">
    <source>
        <dbReference type="EMBL" id="BAO81036.1"/>
    </source>
</evidence>
<dbReference type="PANTHER" id="PTHR43196:SF1">
    <property type="entry name" value="SULFATE ADENYLYLTRANSFERASE SUBUNIT 2"/>
    <property type="match status" value="1"/>
</dbReference>
<dbReference type="PANTHER" id="PTHR43196">
    <property type="entry name" value="SULFATE ADENYLYLTRANSFERASE SUBUNIT 2"/>
    <property type="match status" value="1"/>
</dbReference>
<dbReference type="InterPro" id="IPR002500">
    <property type="entry name" value="PAPS_reduct_dom"/>
</dbReference>
<dbReference type="EC" id="1.8.4.10" evidence="3"/>
<evidence type="ECO:0000256" key="3">
    <source>
        <dbReference type="HAMAP-Rule" id="MF_00063"/>
    </source>
</evidence>
<dbReference type="GO" id="GO:0004604">
    <property type="term" value="F:phosphoadenylyl-sulfate reductase (thioredoxin) activity"/>
    <property type="evidence" value="ECO:0007669"/>
    <property type="project" value="UniProtKB-UniRule"/>
</dbReference>
<dbReference type="GO" id="GO:0016740">
    <property type="term" value="F:transferase activity"/>
    <property type="evidence" value="ECO:0007669"/>
    <property type="project" value="UniProtKB-KW"/>
</dbReference>
<evidence type="ECO:0000256" key="4">
    <source>
        <dbReference type="SAM" id="MobiDB-lite"/>
    </source>
</evidence>
<feature type="binding site" evidence="3">
    <location>
        <position position="219"/>
    </location>
    <ligand>
        <name>[4Fe-4S] cluster</name>
        <dbReference type="ChEBI" id="CHEBI:49883"/>
    </ligand>
</feature>
<organism evidence="6 7">
    <name type="scientific">Serpentinimonas raichei</name>
    <dbReference type="NCBI Taxonomy" id="1458425"/>
    <lineage>
        <taxon>Bacteria</taxon>
        <taxon>Pseudomonadati</taxon>
        <taxon>Pseudomonadota</taxon>
        <taxon>Betaproteobacteria</taxon>
        <taxon>Burkholderiales</taxon>
        <taxon>Comamonadaceae</taxon>
        <taxon>Serpentinimonas</taxon>
    </lineage>
</organism>
<dbReference type="CDD" id="cd23945">
    <property type="entry name" value="PAPS_reductase"/>
    <property type="match status" value="1"/>
</dbReference>
<dbReference type="NCBIfam" id="NF002537">
    <property type="entry name" value="PRK02090.1"/>
    <property type="match status" value="1"/>
</dbReference>
<dbReference type="RefSeq" id="WP_082039940.1">
    <property type="nucleotide sequence ID" value="NZ_AP014568.1"/>
</dbReference>
<feature type="region of interest" description="Disordered" evidence="4">
    <location>
        <begin position="537"/>
        <end position="561"/>
    </location>
</feature>
<evidence type="ECO:0000313" key="7">
    <source>
        <dbReference type="Proteomes" id="UP000067461"/>
    </source>
</evidence>